<reference evidence="2" key="1">
    <citation type="journal article" date="2021" name="Open Biol.">
        <title>Shared evolutionary footprints suggest mitochondrial oxidative damage underlies multiple complex I losses in fungi.</title>
        <authorList>
            <person name="Schikora-Tamarit M.A."/>
            <person name="Marcet-Houben M."/>
            <person name="Nosek J."/>
            <person name="Gabaldon T."/>
        </authorList>
    </citation>
    <scope>NUCLEOTIDE SEQUENCE</scope>
    <source>
        <strain evidence="2">CBS6075</strain>
    </source>
</reference>
<keyword evidence="1" id="KW-1133">Transmembrane helix</keyword>
<keyword evidence="1" id="KW-0812">Transmembrane</keyword>
<evidence type="ECO:0000313" key="2">
    <source>
        <dbReference type="EMBL" id="KAH3668798.1"/>
    </source>
</evidence>
<dbReference type="RefSeq" id="XP_046063212.1">
    <property type="nucleotide sequence ID" value="XM_046203435.1"/>
</dbReference>
<sequence length="366" mass="40474">MVRELQHINNTHNLAVLVVHHRQIQIPSLEHLSKGLMDGAASQGVRWLWSHDTDHRAGAWIDTCGNHSQNDVFGGENTRNLIVVLGVFHQNSRGLVVLHQNGSIVHRRLDVAADWNSSVGQNRIESWPIDDILKTLKVLDHVQRLTAAKLFGDTFHCIVELLGALVHSFEFGHGFIVALGDVQRSDNLVVVVDHRQMSKTFGDHQGESIGSQSGDLCTHWVWGHDMLDRGLVGIEIGSNNTECKVLGRENTCQLSGIVHHQNTIFLSHRHELGRFVDGVGRLHDDRIGGLQGHDGPTGAGSRLGLFLGRAKRGHHSDVVLLLEVVFDLLSDLIVFLGLSLAGRLQRIRRRVRQCRLGPSGSSHSAV</sequence>
<keyword evidence="3" id="KW-1185">Reference proteome</keyword>
<dbReference type="Proteomes" id="UP000769157">
    <property type="component" value="Unassembled WGS sequence"/>
</dbReference>
<dbReference type="GeneID" id="70234520"/>
<organism evidence="2 3">
    <name type="scientific">Ogataea philodendri</name>
    <dbReference type="NCBI Taxonomy" id="1378263"/>
    <lineage>
        <taxon>Eukaryota</taxon>
        <taxon>Fungi</taxon>
        <taxon>Dikarya</taxon>
        <taxon>Ascomycota</taxon>
        <taxon>Saccharomycotina</taxon>
        <taxon>Pichiomycetes</taxon>
        <taxon>Pichiales</taxon>
        <taxon>Pichiaceae</taxon>
        <taxon>Ogataea</taxon>
    </lineage>
</organism>
<proteinExistence type="predicted"/>
<feature type="transmembrane region" description="Helical" evidence="1">
    <location>
        <begin position="318"/>
        <end position="342"/>
    </location>
</feature>
<evidence type="ECO:0000256" key="1">
    <source>
        <dbReference type="SAM" id="Phobius"/>
    </source>
</evidence>
<dbReference type="EMBL" id="JAEUBE010000158">
    <property type="protein sequence ID" value="KAH3668798.1"/>
    <property type="molecule type" value="Genomic_DNA"/>
</dbReference>
<protein>
    <submittedName>
        <fullName evidence="2">Uncharacterized protein</fullName>
    </submittedName>
</protein>
<evidence type="ECO:0000313" key="3">
    <source>
        <dbReference type="Proteomes" id="UP000769157"/>
    </source>
</evidence>
<gene>
    <name evidence="2" type="ORF">OGAPHI_002553</name>
</gene>
<keyword evidence="1" id="KW-0472">Membrane</keyword>
<name>A0A9P8PAQ5_9ASCO</name>
<dbReference type="AlphaFoldDB" id="A0A9P8PAQ5"/>
<comment type="caution">
    <text evidence="2">The sequence shown here is derived from an EMBL/GenBank/DDBJ whole genome shotgun (WGS) entry which is preliminary data.</text>
</comment>
<accession>A0A9P8PAQ5</accession>
<reference evidence="2" key="2">
    <citation type="submission" date="2021-01" db="EMBL/GenBank/DDBJ databases">
        <authorList>
            <person name="Schikora-Tamarit M.A."/>
        </authorList>
    </citation>
    <scope>NUCLEOTIDE SEQUENCE</scope>
    <source>
        <strain evidence="2">CBS6075</strain>
    </source>
</reference>